<feature type="transmembrane region" description="Helical" evidence="6">
    <location>
        <begin position="129"/>
        <end position="150"/>
    </location>
</feature>
<organism evidence="7 8">
    <name type="scientific">Bacillus daqingensis</name>
    <dbReference type="NCBI Taxonomy" id="872396"/>
    <lineage>
        <taxon>Bacteria</taxon>
        <taxon>Bacillati</taxon>
        <taxon>Bacillota</taxon>
        <taxon>Bacilli</taxon>
        <taxon>Bacillales</taxon>
        <taxon>Bacillaceae</taxon>
        <taxon>Bacillus</taxon>
    </lineage>
</organism>
<keyword evidence="4 6" id="KW-1133">Transmembrane helix</keyword>
<keyword evidence="2" id="KW-1003">Cell membrane</keyword>
<name>A0ABV9NV70_9BACI</name>
<feature type="transmembrane region" description="Helical" evidence="6">
    <location>
        <begin position="29"/>
        <end position="50"/>
    </location>
</feature>
<keyword evidence="5 6" id="KW-0472">Membrane</keyword>
<evidence type="ECO:0000256" key="3">
    <source>
        <dbReference type="ARBA" id="ARBA00022692"/>
    </source>
</evidence>
<dbReference type="RefSeq" id="WP_377908442.1">
    <property type="nucleotide sequence ID" value="NZ_JBHSGK010000003.1"/>
</dbReference>
<proteinExistence type="predicted"/>
<evidence type="ECO:0000256" key="4">
    <source>
        <dbReference type="ARBA" id="ARBA00022989"/>
    </source>
</evidence>
<comment type="caution">
    <text evidence="7">The sequence shown here is derived from an EMBL/GenBank/DDBJ whole genome shotgun (WGS) entry which is preliminary data.</text>
</comment>
<dbReference type="Proteomes" id="UP001595896">
    <property type="component" value="Unassembled WGS sequence"/>
</dbReference>
<dbReference type="PIRSF" id="PIRSF035875">
    <property type="entry name" value="RNase_BN"/>
    <property type="match status" value="1"/>
</dbReference>
<evidence type="ECO:0000256" key="6">
    <source>
        <dbReference type="SAM" id="Phobius"/>
    </source>
</evidence>
<reference evidence="8" key="1">
    <citation type="journal article" date="2019" name="Int. J. Syst. Evol. Microbiol.">
        <title>The Global Catalogue of Microorganisms (GCM) 10K type strain sequencing project: providing services to taxonomists for standard genome sequencing and annotation.</title>
        <authorList>
            <consortium name="The Broad Institute Genomics Platform"/>
            <consortium name="The Broad Institute Genome Sequencing Center for Infectious Disease"/>
            <person name="Wu L."/>
            <person name="Ma J."/>
        </authorList>
    </citation>
    <scope>NUCLEOTIDE SEQUENCE [LARGE SCALE GENOMIC DNA]</scope>
    <source>
        <strain evidence="8">JCM 12165</strain>
    </source>
</reference>
<dbReference type="NCBIfam" id="TIGR00765">
    <property type="entry name" value="yihY_not_rbn"/>
    <property type="match status" value="1"/>
</dbReference>
<evidence type="ECO:0000313" key="7">
    <source>
        <dbReference type="EMBL" id="MFC4735804.1"/>
    </source>
</evidence>
<feature type="transmembrane region" description="Helical" evidence="6">
    <location>
        <begin position="170"/>
        <end position="193"/>
    </location>
</feature>
<dbReference type="Pfam" id="PF03631">
    <property type="entry name" value="Virul_fac_BrkB"/>
    <property type="match status" value="1"/>
</dbReference>
<evidence type="ECO:0000256" key="2">
    <source>
        <dbReference type="ARBA" id="ARBA00022475"/>
    </source>
</evidence>
<keyword evidence="3 6" id="KW-0812">Transmembrane</keyword>
<protein>
    <submittedName>
        <fullName evidence="7">YihY/virulence factor BrkB family protein</fullName>
    </submittedName>
</protein>
<sequence>MWAVWKEYALEIKEEWSRDDVPLLAAAQAYYYVLSVIPLMILLLAILPYFQLDPDQVLSYAEEFLPGAAVDVFEDTIVDAVSEPNGGLLTVGILGTIWSASNGMNAFIQAINTAFNVTKKRSFLKHRGLSILLTLLLLLSLITTLFLPIFGEAILGAVQQMAELPAQTELLIQAGRWIIALLVVITILTALYTVAPNMKIPFKSVIPGAVAATIGWMAASYGFSIYISNFGNFSATYGSLGGMIILMLWMFLTGIILLIGAEINAIHFRRQQGR</sequence>
<evidence type="ECO:0000256" key="1">
    <source>
        <dbReference type="ARBA" id="ARBA00004651"/>
    </source>
</evidence>
<dbReference type="InterPro" id="IPR017039">
    <property type="entry name" value="Virul_fac_BrkB"/>
</dbReference>
<dbReference type="EMBL" id="JBHSGK010000003">
    <property type="protein sequence ID" value="MFC4735804.1"/>
    <property type="molecule type" value="Genomic_DNA"/>
</dbReference>
<keyword evidence="8" id="KW-1185">Reference proteome</keyword>
<evidence type="ECO:0000256" key="5">
    <source>
        <dbReference type="ARBA" id="ARBA00023136"/>
    </source>
</evidence>
<feature type="transmembrane region" description="Helical" evidence="6">
    <location>
        <begin position="239"/>
        <end position="261"/>
    </location>
</feature>
<gene>
    <name evidence="7" type="ORF">ACFO4L_04315</name>
</gene>
<accession>A0ABV9NV70</accession>
<dbReference type="PANTHER" id="PTHR30213">
    <property type="entry name" value="INNER MEMBRANE PROTEIN YHJD"/>
    <property type="match status" value="1"/>
</dbReference>
<comment type="subcellular location">
    <subcellularLocation>
        <location evidence="1">Cell membrane</location>
        <topology evidence="1">Multi-pass membrane protein</topology>
    </subcellularLocation>
</comment>
<dbReference type="PANTHER" id="PTHR30213:SF0">
    <property type="entry name" value="UPF0761 MEMBRANE PROTEIN YIHY"/>
    <property type="match status" value="1"/>
</dbReference>
<evidence type="ECO:0000313" key="8">
    <source>
        <dbReference type="Proteomes" id="UP001595896"/>
    </source>
</evidence>
<feature type="transmembrane region" description="Helical" evidence="6">
    <location>
        <begin position="205"/>
        <end position="227"/>
    </location>
</feature>